<evidence type="ECO:0000313" key="3">
    <source>
        <dbReference type="Proteomes" id="UP000077266"/>
    </source>
</evidence>
<keyword evidence="3" id="KW-1185">Reference proteome</keyword>
<dbReference type="AlphaFoldDB" id="A0A165CR18"/>
<name>A0A165CR18_EXIGL</name>
<proteinExistence type="predicted"/>
<gene>
    <name evidence="2" type="ORF">EXIGLDRAFT_702065</name>
</gene>
<evidence type="ECO:0000256" key="1">
    <source>
        <dbReference type="SAM" id="MobiDB-lite"/>
    </source>
</evidence>
<sequence>MLDRSSRTKSNMKRRVGNPVSQGQTSKNRADNRVTQAFQLHVGDAVTHNGLRATVTAVSPHTGNVTVQFLNGGGQKVVPVNQHIAGNVSSERKEQPESGDG</sequence>
<feature type="region of interest" description="Disordered" evidence="1">
    <location>
        <begin position="1"/>
        <end position="32"/>
    </location>
</feature>
<dbReference type="EMBL" id="KV426297">
    <property type="protein sequence ID" value="KZV82938.1"/>
    <property type="molecule type" value="Genomic_DNA"/>
</dbReference>
<dbReference type="Proteomes" id="UP000077266">
    <property type="component" value="Unassembled WGS sequence"/>
</dbReference>
<accession>A0A165CR18</accession>
<dbReference type="InParanoid" id="A0A165CR18"/>
<reference evidence="2 3" key="1">
    <citation type="journal article" date="2016" name="Mol. Biol. Evol.">
        <title>Comparative Genomics of Early-Diverging Mushroom-Forming Fungi Provides Insights into the Origins of Lignocellulose Decay Capabilities.</title>
        <authorList>
            <person name="Nagy L.G."/>
            <person name="Riley R."/>
            <person name="Tritt A."/>
            <person name="Adam C."/>
            <person name="Daum C."/>
            <person name="Floudas D."/>
            <person name="Sun H."/>
            <person name="Yadav J.S."/>
            <person name="Pangilinan J."/>
            <person name="Larsson K.H."/>
            <person name="Matsuura K."/>
            <person name="Barry K."/>
            <person name="Labutti K."/>
            <person name="Kuo R."/>
            <person name="Ohm R.A."/>
            <person name="Bhattacharya S.S."/>
            <person name="Shirouzu T."/>
            <person name="Yoshinaga Y."/>
            <person name="Martin F.M."/>
            <person name="Grigoriev I.V."/>
            <person name="Hibbett D.S."/>
        </authorList>
    </citation>
    <scope>NUCLEOTIDE SEQUENCE [LARGE SCALE GENOMIC DNA]</scope>
    <source>
        <strain evidence="2 3">HHB12029</strain>
    </source>
</reference>
<protein>
    <submittedName>
        <fullName evidence="2">Uncharacterized protein</fullName>
    </submittedName>
</protein>
<evidence type="ECO:0000313" key="2">
    <source>
        <dbReference type="EMBL" id="KZV82938.1"/>
    </source>
</evidence>
<feature type="compositionally biased region" description="Polar residues" evidence="1">
    <location>
        <begin position="19"/>
        <end position="32"/>
    </location>
</feature>
<organism evidence="2 3">
    <name type="scientific">Exidia glandulosa HHB12029</name>
    <dbReference type="NCBI Taxonomy" id="1314781"/>
    <lineage>
        <taxon>Eukaryota</taxon>
        <taxon>Fungi</taxon>
        <taxon>Dikarya</taxon>
        <taxon>Basidiomycota</taxon>
        <taxon>Agaricomycotina</taxon>
        <taxon>Agaricomycetes</taxon>
        <taxon>Auriculariales</taxon>
        <taxon>Exidiaceae</taxon>
        <taxon>Exidia</taxon>
    </lineage>
</organism>